<sequence>MTKNERQQGYVPTEWKTGDVITAESLNKLEQGVANGQVAPPGEPNESGQESIIVSTVEFSAIKEGLSISYDAVKAEAIVSNGLVTTAEIFVNNLKIAASNVDGIGNEFQVNVSLSLPSELDISSDMSIAVCDTGGAIYAGKFLTFKVTTSKLIISPTKDFKKVLKVTLGFYSSGNYPETFATSNFRDIRIKFI</sequence>
<reference evidence="1" key="1">
    <citation type="submission" date="2022-10" db="EMBL/GenBank/DDBJ databases">
        <title>Genome assembly of Lactococcus garvieae isolates from cricket gut.</title>
        <authorList>
            <person name="Luecke A.R."/>
            <person name="Brown A.M.V."/>
            <person name="Wakeman C.A."/>
        </authorList>
    </citation>
    <scope>NUCLEOTIDE SEQUENCE</scope>
    <source>
        <strain evidence="1">Alexii-11_2</strain>
    </source>
</reference>
<gene>
    <name evidence="1" type="ORF">OF801_01935</name>
</gene>
<organism evidence="1 2">
    <name type="scientific">Lactococcus garvieae</name>
    <dbReference type="NCBI Taxonomy" id="1363"/>
    <lineage>
        <taxon>Bacteria</taxon>
        <taxon>Bacillati</taxon>
        <taxon>Bacillota</taxon>
        <taxon>Bacilli</taxon>
        <taxon>Lactobacillales</taxon>
        <taxon>Streptococcaceae</taxon>
        <taxon>Lactococcus</taxon>
    </lineage>
</organism>
<evidence type="ECO:0000313" key="1">
    <source>
        <dbReference type="EMBL" id="UYT10723.1"/>
    </source>
</evidence>
<protein>
    <submittedName>
        <fullName evidence="1">Uncharacterized protein</fullName>
    </submittedName>
</protein>
<dbReference type="EMBL" id="CP109635">
    <property type="protein sequence ID" value="UYT10723.1"/>
    <property type="molecule type" value="Genomic_DNA"/>
</dbReference>
<dbReference type="RefSeq" id="WP_264308429.1">
    <property type="nucleotide sequence ID" value="NZ_CP109635.1"/>
</dbReference>
<accession>A0AA46YUV7</accession>
<evidence type="ECO:0000313" key="2">
    <source>
        <dbReference type="Proteomes" id="UP001164042"/>
    </source>
</evidence>
<proteinExistence type="predicted"/>
<dbReference type="Proteomes" id="UP001164042">
    <property type="component" value="Chromosome"/>
</dbReference>
<dbReference type="AlphaFoldDB" id="A0AA46YUV7"/>
<name>A0AA46YUV7_9LACT</name>